<dbReference type="EMBL" id="JAAQVJ010000145">
    <property type="protein sequence ID" value="KAF3893204.1"/>
    <property type="molecule type" value="Genomic_DNA"/>
</dbReference>
<accession>A0A9P4YFP7</accession>
<protein>
    <submittedName>
        <fullName evidence="2">Uncharacterized protein</fullName>
    </submittedName>
</protein>
<comment type="caution">
    <text evidence="2">The sequence shown here is derived from an EMBL/GenBank/DDBJ whole genome shotgun (WGS) entry which is preliminary data.</text>
</comment>
<proteinExistence type="predicted"/>
<feature type="region of interest" description="Disordered" evidence="1">
    <location>
        <begin position="230"/>
        <end position="254"/>
    </location>
</feature>
<dbReference type="AlphaFoldDB" id="A0A9P4YFP7"/>
<feature type="region of interest" description="Disordered" evidence="1">
    <location>
        <begin position="1"/>
        <end position="28"/>
    </location>
</feature>
<organism evidence="2 3">
    <name type="scientific">Trichophyton interdigitale</name>
    <dbReference type="NCBI Taxonomy" id="101480"/>
    <lineage>
        <taxon>Eukaryota</taxon>
        <taxon>Fungi</taxon>
        <taxon>Dikarya</taxon>
        <taxon>Ascomycota</taxon>
        <taxon>Pezizomycotina</taxon>
        <taxon>Eurotiomycetes</taxon>
        <taxon>Eurotiomycetidae</taxon>
        <taxon>Onygenales</taxon>
        <taxon>Arthrodermataceae</taxon>
        <taxon>Trichophyton</taxon>
    </lineage>
</organism>
<name>A0A9P4YFP7_9EURO</name>
<reference evidence="2" key="1">
    <citation type="submission" date="2020-03" db="EMBL/GenBank/DDBJ databases">
        <title>Whole Genome Sequence of Trichophyton interdigitale from India.</title>
        <authorList>
            <person name="Kumar P."/>
        </authorList>
    </citation>
    <scope>NUCLEOTIDE SEQUENCE</scope>
    <source>
        <strain evidence="2">UCMS-IGIB-CI14</strain>
    </source>
</reference>
<sequence>MEAGMTSSAHQVPSRDTGGMSAGQAISRGPVKRSWSFPRVFGMRFNRQVDQPPVLVSEGMETAGRSVHNTQNSYPSPGMNSRGTWNSFRFFSRQKPSAVPDFSETPLRRAKSAQGFFAGTFKTPFFKRASVVPNQDDRNESNGDDPGFAGSDSDHESDVLSTFAPIHPEDSLAVQSSGSLGETHDSQQLSEETRETILEENKNLLDPTSGSSTRSVILVPRRLINYFRKNRSLRSHENPKPRPVSRRTSANKPLTQRDIAQKHLLEESLFICPKEFPMAAQRLMRGGITANSSCVASLSAVSCRGQGRSTISLSLTASSSRLPTHLRYMVEAIDRPSAEQIIESTSDPP</sequence>
<feature type="compositionally biased region" description="Polar residues" evidence="1">
    <location>
        <begin position="173"/>
        <end position="190"/>
    </location>
</feature>
<gene>
    <name evidence="2" type="ORF">GY632_4325</name>
</gene>
<feature type="region of interest" description="Disordered" evidence="1">
    <location>
        <begin position="131"/>
        <end position="158"/>
    </location>
</feature>
<evidence type="ECO:0000313" key="2">
    <source>
        <dbReference type="EMBL" id="KAF3893204.1"/>
    </source>
</evidence>
<dbReference type="Proteomes" id="UP000749309">
    <property type="component" value="Unassembled WGS sequence"/>
</dbReference>
<feature type="compositionally biased region" description="Polar residues" evidence="1">
    <location>
        <begin position="1"/>
        <end position="11"/>
    </location>
</feature>
<evidence type="ECO:0000256" key="1">
    <source>
        <dbReference type="SAM" id="MobiDB-lite"/>
    </source>
</evidence>
<evidence type="ECO:0000313" key="3">
    <source>
        <dbReference type="Proteomes" id="UP000749309"/>
    </source>
</evidence>
<feature type="region of interest" description="Disordered" evidence="1">
    <location>
        <begin position="173"/>
        <end position="192"/>
    </location>
</feature>